<sequence length="48" mass="5293">MVFTLSDDLLKRAILKYFMPGCKCGRVLNGVGIGTRQGLRLECASDFV</sequence>
<dbReference type="PATRIC" id="fig|1056807.3.peg.1583"/>
<dbReference type="EMBL" id="JUFZ01000075">
    <property type="protein sequence ID" value="KIC06967.1"/>
    <property type="molecule type" value="Genomic_DNA"/>
</dbReference>
<organism evidence="1 2">
    <name type="scientific">Morococcus cerebrosus</name>
    <dbReference type="NCBI Taxonomy" id="1056807"/>
    <lineage>
        <taxon>Bacteria</taxon>
        <taxon>Pseudomonadati</taxon>
        <taxon>Pseudomonadota</taxon>
        <taxon>Betaproteobacteria</taxon>
        <taxon>Neisseriales</taxon>
        <taxon>Neisseriaceae</taxon>
        <taxon>Morococcus</taxon>
    </lineage>
</organism>
<accession>A0A0C1GYR2</accession>
<gene>
    <name evidence="1" type="ORF">MCC93_16500</name>
</gene>
<evidence type="ECO:0000313" key="2">
    <source>
        <dbReference type="Proteomes" id="UP000031390"/>
    </source>
</evidence>
<dbReference type="AlphaFoldDB" id="A0A0C1GYR2"/>
<name>A0A0C1GYR2_9NEIS</name>
<evidence type="ECO:0000313" key="1">
    <source>
        <dbReference type="EMBL" id="KIC06967.1"/>
    </source>
</evidence>
<reference evidence="1 2" key="1">
    <citation type="submission" date="2014-12" db="EMBL/GenBank/DDBJ databases">
        <title>Genome sequence of Morococcus cerebrosus.</title>
        <authorList>
            <person name="Shin S.-K."/>
            <person name="Yi H."/>
        </authorList>
    </citation>
    <scope>NUCLEOTIDE SEQUENCE [LARGE SCALE GENOMIC DNA]</scope>
    <source>
        <strain evidence="1 2">CIP 81.93</strain>
    </source>
</reference>
<comment type="caution">
    <text evidence="1">The sequence shown here is derived from an EMBL/GenBank/DDBJ whole genome shotgun (WGS) entry which is preliminary data.</text>
</comment>
<proteinExistence type="predicted"/>
<dbReference type="Proteomes" id="UP000031390">
    <property type="component" value="Unassembled WGS sequence"/>
</dbReference>
<protein>
    <submittedName>
        <fullName evidence="1">Uncharacterized protein</fullName>
    </submittedName>
</protein>